<gene>
    <name evidence="2" type="ORF">KY290_036260</name>
</gene>
<protein>
    <recommendedName>
        <fullName evidence="4">Integrase core domain containing protein</fullName>
    </recommendedName>
</protein>
<evidence type="ECO:0008006" key="4">
    <source>
        <dbReference type="Google" id="ProtNLM"/>
    </source>
</evidence>
<dbReference type="InterPro" id="IPR021109">
    <property type="entry name" value="Peptidase_aspartic_dom_sf"/>
</dbReference>
<feature type="region of interest" description="Disordered" evidence="1">
    <location>
        <begin position="327"/>
        <end position="349"/>
    </location>
</feature>
<name>A0ABQ7TVW2_SOLTU</name>
<sequence length="584" mass="66451">MMMKLTFNFLELVMRMLRTYYSPSFTSTTYFCGDQQSDANAYSKRVVFSGFASEDPHGHMAKLRSVCKSCVGRLKLDMNVIGLRVLPISLTGDAVLNHKDKLNNFVALPGESISSSWDRFTAFIRSVSNHRIDDESLKEYFYRGQNDNGKAVLDIIAGGSYDTGRSTFAVQAAPSQSNDDIREEMAQMRTELGLVLKHVTKGAEKVNAVNYLSRNPPPPVKECYYEKDEYLGNYVRDRNYNRDNNYNRNNYGNMNNKADPYVLHGNRESGNNMSRIQDMMQKMMKRFDATDENVKEMRNNLFGIGQKFDAHAVSIKQLEQQFNQLSTNANPRQPGTLPRKTIHNSKNDGDCMAVTTREGKQTIDPPMPSEVEKVVEKDEDEIEFTEGPKDNDEKEAEVTQNVVPMPRPPPPFPQRLVKKIEEGKYFRFITMLKQLSINVPLIEALEKMHGGFATAMRLLMADRTVKRPIGVLQDVLVKVESFIFPAEFVILDCEVDFEVAIILGRPFLAIGRALVVMKLRLNNEEITFNICRSMKQENDLKVISMVNHIMQQDSEVSIEERLVVDALATVMMNLIVMGLKTMMS</sequence>
<dbReference type="PANTHER" id="PTHR33067">
    <property type="entry name" value="RNA-DIRECTED DNA POLYMERASE-RELATED"/>
    <property type="match status" value="1"/>
</dbReference>
<proteinExistence type="predicted"/>
<evidence type="ECO:0000313" key="3">
    <source>
        <dbReference type="Proteomes" id="UP000826656"/>
    </source>
</evidence>
<accession>A0ABQ7TVW2</accession>
<dbReference type="Proteomes" id="UP000826656">
    <property type="component" value="Unassembled WGS sequence"/>
</dbReference>
<dbReference type="EMBL" id="JAIVGD010000028">
    <property type="protein sequence ID" value="KAH0737555.1"/>
    <property type="molecule type" value="Genomic_DNA"/>
</dbReference>
<organism evidence="2 3">
    <name type="scientific">Solanum tuberosum</name>
    <name type="common">Potato</name>
    <dbReference type="NCBI Taxonomy" id="4113"/>
    <lineage>
        <taxon>Eukaryota</taxon>
        <taxon>Viridiplantae</taxon>
        <taxon>Streptophyta</taxon>
        <taxon>Embryophyta</taxon>
        <taxon>Tracheophyta</taxon>
        <taxon>Spermatophyta</taxon>
        <taxon>Magnoliopsida</taxon>
        <taxon>eudicotyledons</taxon>
        <taxon>Gunneridae</taxon>
        <taxon>Pentapetalae</taxon>
        <taxon>asterids</taxon>
        <taxon>lamiids</taxon>
        <taxon>Solanales</taxon>
        <taxon>Solanaceae</taxon>
        <taxon>Solanoideae</taxon>
        <taxon>Solaneae</taxon>
        <taxon>Solanum</taxon>
    </lineage>
</organism>
<dbReference type="Gene3D" id="2.40.70.10">
    <property type="entry name" value="Acid Proteases"/>
    <property type="match status" value="1"/>
</dbReference>
<reference evidence="2 3" key="1">
    <citation type="journal article" date="2021" name="bioRxiv">
        <title>Chromosome-scale and haplotype-resolved genome assembly of a tetraploid potato cultivar.</title>
        <authorList>
            <person name="Sun H."/>
            <person name="Jiao W.-B."/>
            <person name="Krause K."/>
            <person name="Campoy J.A."/>
            <person name="Goel M."/>
            <person name="Folz-Donahue K."/>
            <person name="Kukat C."/>
            <person name="Huettel B."/>
            <person name="Schneeberger K."/>
        </authorList>
    </citation>
    <scope>NUCLEOTIDE SEQUENCE [LARGE SCALE GENOMIC DNA]</scope>
    <source>
        <strain evidence="2">SolTubOtavaFocal</strain>
        <tissue evidence="2">Leaves</tissue>
    </source>
</reference>
<comment type="caution">
    <text evidence="2">The sequence shown here is derived from an EMBL/GenBank/DDBJ whole genome shotgun (WGS) entry which is preliminary data.</text>
</comment>
<evidence type="ECO:0000313" key="2">
    <source>
        <dbReference type="EMBL" id="KAH0737555.1"/>
    </source>
</evidence>
<evidence type="ECO:0000256" key="1">
    <source>
        <dbReference type="SAM" id="MobiDB-lite"/>
    </source>
</evidence>
<keyword evidence="3" id="KW-1185">Reference proteome</keyword>
<dbReference type="PANTHER" id="PTHR33067:SF9">
    <property type="entry name" value="RNA-DIRECTED DNA POLYMERASE"/>
    <property type="match status" value="1"/>
</dbReference>